<keyword evidence="3" id="KW-1185">Reference proteome</keyword>
<feature type="compositionally biased region" description="Low complexity" evidence="1">
    <location>
        <begin position="71"/>
        <end position="80"/>
    </location>
</feature>
<gene>
    <name evidence="2" type="ORF">SAMN06893097_101672</name>
</gene>
<sequence length="197" mass="19661">MSPWGVRTRGALLGPVLAVLVLCGCSGEDGSGDPVADPSPATVAPDSAPPDPAPPDPAPPDPAPRAPEPDPAAVEAAAAEEAAEEASLTVSPVVAACADVVDALTDAVTRYEDVALAEAGGSGDRADAAADMRAAWQQAQEAATRGGGGLPTAAAPAMAAVTDLHDGLATRTTLDESDADPWRGAREALQDWCRVQP</sequence>
<evidence type="ECO:0000256" key="1">
    <source>
        <dbReference type="SAM" id="MobiDB-lite"/>
    </source>
</evidence>
<accession>A0A285E9Y7</accession>
<evidence type="ECO:0000313" key="2">
    <source>
        <dbReference type="EMBL" id="SNX94871.1"/>
    </source>
</evidence>
<proteinExistence type="predicted"/>
<dbReference type="EMBL" id="OBDO01000001">
    <property type="protein sequence ID" value="SNX94871.1"/>
    <property type="molecule type" value="Genomic_DNA"/>
</dbReference>
<organism evidence="2 3">
    <name type="scientific">Geodermatophilus sabuli</name>
    <dbReference type="NCBI Taxonomy" id="1564158"/>
    <lineage>
        <taxon>Bacteria</taxon>
        <taxon>Bacillati</taxon>
        <taxon>Actinomycetota</taxon>
        <taxon>Actinomycetes</taxon>
        <taxon>Geodermatophilales</taxon>
        <taxon>Geodermatophilaceae</taxon>
        <taxon>Geodermatophilus</taxon>
    </lineage>
</organism>
<feature type="compositionally biased region" description="Low complexity" evidence="1">
    <location>
        <begin position="33"/>
        <end position="46"/>
    </location>
</feature>
<dbReference type="AlphaFoldDB" id="A0A285E9Y7"/>
<protein>
    <submittedName>
        <fullName evidence="2">Uncharacterized protein</fullName>
    </submittedName>
</protein>
<feature type="region of interest" description="Disordered" evidence="1">
    <location>
        <begin position="28"/>
        <end position="91"/>
    </location>
</feature>
<dbReference type="Proteomes" id="UP000219514">
    <property type="component" value="Unassembled WGS sequence"/>
</dbReference>
<evidence type="ECO:0000313" key="3">
    <source>
        <dbReference type="Proteomes" id="UP000219514"/>
    </source>
</evidence>
<name>A0A285E9Y7_9ACTN</name>
<reference evidence="2 3" key="1">
    <citation type="submission" date="2017-09" db="EMBL/GenBank/DDBJ databases">
        <authorList>
            <person name="Ehlers B."/>
            <person name="Leendertz F.H."/>
        </authorList>
    </citation>
    <scope>NUCLEOTIDE SEQUENCE [LARGE SCALE GENOMIC DNA]</scope>
    <source>
        <strain evidence="2 3">DSM 46844</strain>
    </source>
</reference>
<feature type="compositionally biased region" description="Pro residues" evidence="1">
    <location>
        <begin position="47"/>
        <end position="70"/>
    </location>
</feature>
<dbReference type="PROSITE" id="PS51257">
    <property type="entry name" value="PROKAR_LIPOPROTEIN"/>
    <property type="match status" value="1"/>
</dbReference>